<evidence type="ECO:0000256" key="1">
    <source>
        <dbReference type="SAM" id="Phobius"/>
    </source>
</evidence>
<keyword evidence="3" id="KW-1185">Reference proteome</keyword>
<accession>A0ABS9KA16</accession>
<reference evidence="2" key="1">
    <citation type="submission" date="2022-01" db="EMBL/GenBank/DDBJ databases">
        <authorList>
            <person name="Wang Y."/>
        </authorList>
    </citation>
    <scope>NUCLEOTIDE SEQUENCE</scope>
    <source>
        <strain evidence="2">WB101</strain>
    </source>
</reference>
<comment type="caution">
    <text evidence="2">The sequence shown here is derived from an EMBL/GenBank/DDBJ whole genome shotgun (WGS) entry which is preliminary data.</text>
</comment>
<keyword evidence="1" id="KW-0812">Transmembrane</keyword>
<sequence length="135" mass="14890">MIQRPQTVYLIIAAILNLTVFFNSIYSQAMADPAEWIGYGLAISLTLSLLIALGSVFVYKNRPVQLKIVKIATYIQIVALGFGSGVLFSLGGFGTFLWQETIGIALITVALAMYWLAGRGIKKDEELVKSMDRIR</sequence>
<evidence type="ECO:0000313" key="2">
    <source>
        <dbReference type="EMBL" id="MCG2587694.1"/>
    </source>
</evidence>
<proteinExistence type="predicted"/>
<gene>
    <name evidence="2" type="ORF">L6773_03885</name>
</gene>
<keyword evidence="1" id="KW-1133">Transmembrane helix</keyword>
<keyword evidence="1" id="KW-0472">Membrane</keyword>
<dbReference type="InterPro" id="IPR025635">
    <property type="entry name" value="DUF4293"/>
</dbReference>
<organism evidence="2 3">
    <name type="scientific">Rhodohalobacter sulfatireducens</name>
    <dbReference type="NCBI Taxonomy" id="2911366"/>
    <lineage>
        <taxon>Bacteria</taxon>
        <taxon>Pseudomonadati</taxon>
        <taxon>Balneolota</taxon>
        <taxon>Balneolia</taxon>
        <taxon>Balneolales</taxon>
        <taxon>Balneolaceae</taxon>
        <taxon>Rhodohalobacter</taxon>
    </lineage>
</organism>
<dbReference type="Proteomes" id="UP001165366">
    <property type="component" value="Unassembled WGS sequence"/>
</dbReference>
<feature type="transmembrane region" description="Helical" evidence="1">
    <location>
        <begin position="37"/>
        <end position="59"/>
    </location>
</feature>
<feature type="transmembrane region" description="Helical" evidence="1">
    <location>
        <begin position="7"/>
        <end position="25"/>
    </location>
</feature>
<protein>
    <submittedName>
        <fullName evidence="2">DUF4293 domain-containing protein</fullName>
    </submittedName>
</protein>
<reference evidence="2" key="2">
    <citation type="submission" date="2024-05" db="EMBL/GenBank/DDBJ databases">
        <title>Rhodohalobacter halophilus gen. nov., sp. nov., a moderately halophilic member of the family Balneolaceae.</title>
        <authorList>
            <person name="Xia J."/>
        </authorList>
    </citation>
    <scope>NUCLEOTIDE SEQUENCE</scope>
    <source>
        <strain evidence="2">WB101</strain>
    </source>
</reference>
<dbReference type="RefSeq" id="WP_237852537.1">
    <property type="nucleotide sequence ID" value="NZ_JAKLWS010000003.1"/>
</dbReference>
<name>A0ABS9KA16_9BACT</name>
<feature type="transmembrane region" description="Helical" evidence="1">
    <location>
        <begin position="71"/>
        <end position="90"/>
    </location>
</feature>
<dbReference type="Pfam" id="PF14126">
    <property type="entry name" value="DUF4293"/>
    <property type="match status" value="1"/>
</dbReference>
<evidence type="ECO:0000313" key="3">
    <source>
        <dbReference type="Proteomes" id="UP001165366"/>
    </source>
</evidence>
<feature type="transmembrane region" description="Helical" evidence="1">
    <location>
        <begin position="96"/>
        <end position="117"/>
    </location>
</feature>
<dbReference type="EMBL" id="JAKLWS010000003">
    <property type="protein sequence ID" value="MCG2587694.1"/>
    <property type="molecule type" value="Genomic_DNA"/>
</dbReference>